<keyword evidence="12" id="KW-0479">Metal-binding</keyword>
<dbReference type="GO" id="GO:0036503">
    <property type="term" value="P:ERAD pathway"/>
    <property type="evidence" value="ECO:0007669"/>
    <property type="project" value="UniProtKB-ARBA"/>
</dbReference>
<evidence type="ECO:0000256" key="4">
    <source>
        <dbReference type="ARBA" id="ARBA00022729"/>
    </source>
</evidence>
<protein>
    <recommendedName>
        <fullName evidence="14">alpha-1,2-Mannosidase</fullName>
        <ecNumber evidence="14">3.2.1.-</ecNumber>
    </recommendedName>
</protein>
<dbReference type="GO" id="GO:0005509">
    <property type="term" value="F:calcium ion binding"/>
    <property type="evidence" value="ECO:0007669"/>
    <property type="project" value="InterPro"/>
</dbReference>
<feature type="active site" description="Proton donor" evidence="11">
    <location>
        <position position="357"/>
    </location>
</feature>
<comment type="cofactor">
    <cofactor evidence="1 12">
        <name>Ca(2+)</name>
        <dbReference type="ChEBI" id="CHEBI:29108"/>
    </cofactor>
</comment>
<dbReference type="PRINTS" id="PR00747">
    <property type="entry name" value="GLYHDRLASE47"/>
</dbReference>
<dbReference type="GO" id="GO:0005975">
    <property type="term" value="P:carbohydrate metabolic process"/>
    <property type="evidence" value="ECO:0007669"/>
    <property type="project" value="InterPro"/>
</dbReference>
<accession>A0A0D2M5D2</accession>
<keyword evidence="5 14" id="KW-0378">Hydrolase</keyword>
<keyword evidence="8 14" id="KW-0326">Glycosidase</keyword>
<dbReference type="SUPFAM" id="SSF48225">
    <property type="entry name" value="Seven-hairpin glycosidases"/>
    <property type="match status" value="1"/>
</dbReference>
<evidence type="ECO:0000256" key="14">
    <source>
        <dbReference type="RuleBase" id="RU361193"/>
    </source>
</evidence>
<dbReference type="STRING" id="945553.A0A0D2M5D2"/>
<dbReference type="FunFam" id="1.50.10.10:FF:000047">
    <property type="entry name" value="Mannosyl-oligosaccharide alpha-1,2-mannosidase"/>
    <property type="match status" value="1"/>
</dbReference>
<keyword evidence="7" id="KW-0325">Glycoprotein</keyword>
<comment type="similarity">
    <text evidence="3 14">Belongs to the glycosyl hydrolase 47 family.</text>
</comment>
<feature type="chain" id="PRO_5002264443" description="alpha-1,2-Mannosidase" evidence="15">
    <location>
        <begin position="20"/>
        <end position="540"/>
    </location>
</feature>
<dbReference type="GO" id="GO:0004571">
    <property type="term" value="F:mannosyl-oligosaccharide 1,2-alpha-mannosidase activity"/>
    <property type="evidence" value="ECO:0007669"/>
    <property type="project" value="UniProtKB-EC"/>
</dbReference>
<dbReference type="InterPro" id="IPR036026">
    <property type="entry name" value="Seven-hairpin_glycosidases"/>
</dbReference>
<evidence type="ECO:0000256" key="8">
    <source>
        <dbReference type="ARBA" id="ARBA00023295"/>
    </source>
</evidence>
<feature type="binding site" evidence="12">
    <location>
        <position position="485"/>
    </location>
    <ligand>
        <name>Ca(2+)</name>
        <dbReference type="ChEBI" id="CHEBI:29108"/>
    </ligand>
</feature>
<evidence type="ECO:0000256" key="11">
    <source>
        <dbReference type="PIRSR" id="PIRSR601382-1"/>
    </source>
</evidence>
<dbReference type="PANTHER" id="PTHR11742:SF101">
    <property type="entry name" value="MANNOSYL-OLIGOSACCHARIDE ALPHA-1,2-MANNOSIDASE 1B"/>
    <property type="match status" value="1"/>
</dbReference>
<feature type="active site" description="Proton donor" evidence="11">
    <location>
        <position position="120"/>
    </location>
</feature>
<dbReference type="OMA" id="SHLACFM"/>
<keyword evidence="12" id="KW-0106">Calcium</keyword>
<dbReference type="GO" id="GO:0005783">
    <property type="term" value="C:endoplasmic reticulum"/>
    <property type="evidence" value="ECO:0007669"/>
    <property type="project" value="TreeGrafter"/>
</dbReference>
<dbReference type="PANTHER" id="PTHR11742">
    <property type="entry name" value="MANNOSYL-OLIGOSACCHARIDE ALPHA-1,2-MANNOSIDASE-RELATED"/>
    <property type="match status" value="1"/>
</dbReference>
<evidence type="ECO:0000256" key="6">
    <source>
        <dbReference type="ARBA" id="ARBA00023157"/>
    </source>
</evidence>
<evidence type="ECO:0000256" key="3">
    <source>
        <dbReference type="ARBA" id="ARBA00007658"/>
    </source>
</evidence>
<dbReference type="Proteomes" id="UP000054270">
    <property type="component" value="Unassembled WGS sequence"/>
</dbReference>
<dbReference type="GO" id="GO:0016020">
    <property type="term" value="C:membrane"/>
    <property type="evidence" value="ECO:0007669"/>
    <property type="project" value="InterPro"/>
</dbReference>
<reference evidence="17" key="1">
    <citation type="submission" date="2014-04" db="EMBL/GenBank/DDBJ databases">
        <title>Evolutionary Origins and Diversification of the Mycorrhizal Mutualists.</title>
        <authorList>
            <consortium name="DOE Joint Genome Institute"/>
            <consortium name="Mycorrhizal Genomics Consortium"/>
            <person name="Kohler A."/>
            <person name="Kuo A."/>
            <person name="Nagy L.G."/>
            <person name="Floudas D."/>
            <person name="Copeland A."/>
            <person name="Barry K.W."/>
            <person name="Cichocki N."/>
            <person name="Veneault-Fourrey C."/>
            <person name="LaButti K."/>
            <person name="Lindquist E.A."/>
            <person name="Lipzen A."/>
            <person name="Lundell T."/>
            <person name="Morin E."/>
            <person name="Murat C."/>
            <person name="Riley R."/>
            <person name="Ohm R."/>
            <person name="Sun H."/>
            <person name="Tunlid A."/>
            <person name="Henrissat B."/>
            <person name="Grigoriev I.V."/>
            <person name="Hibbett D.S."/>
            <person name="Martin F."/>
        </authorList>
    </citation>
    <scope>NUCLEOTIDE SEQUENCE [LARGE SCALE GENOMIC DNA]</scope>
    <source>
        <strain evidence="17">FD-334 SS-4</strain>
    </source>
</reference>
<sequence length="540" mass="58439">MISAQRIALSLALAGSAFAASIQAPNIVLPASAAANRAAVLDIFTESYAAYTKFAFGHDDLNPLSETFVDDRNGWGATIVDAMDTMHIMGLETLFLQAVNFSSTIDFSKSQTPDTVSVFETTIRYLGGLLSAYEQSNFQFPILLQKAKEVGDKLVFAWVGSNDIPFGEIVFATNTPQIATSNIAEAGTLTLEMETLTKYTGNQTYANFALKAVEHIANLPAPLPGLAAQGIDPTSGEFVGGYVTWGGGSDSYFEYLIKHARLSNTNNNLFADTWHTAVDSSIKVLKRTSTVGNHVYLADFDENTILHIGSHLACYNGGNWIMGGKMLNNQTIVDIALELVDACWNTYAGDATGIGPEAFAYISSDGNFTGGDPITPEQLAFYNKHGYYITSSDYIQRPEVLESNFYAFRATGDTKYLDRAASAVRSFNTFLKTPGGFACLNDVNNVTAPLLDAGESFWYAEVLKYLYLTFDDPNHISLDDFVFNTEAHPFIAPPAKAVYGSPNSILTPTGSFQLKQGPPLPAISPNAKLPTPIPVPPLQL</sequence>
<keyword evidence="4 15" id="KW-0732">Signal</keyword>
<evidence type="ECO:0000313" key="17">
    <source>
        <dbReference type="Proteomes" id="UP000054270"/>
    </source>
</evidence>
<dbReference type="EC" id="3.2.1.-" evidence="14"/>
<dbReference type="InterPro" id="IPR050749">
    <property type="entry name" value="Glycosyl_Hydrolase_47"/>
</dbReference>
<comment type="catalytic activity">
    <reaction evidence="9">
        <text>N(4)-(alpha-D-Man-(1-&gt;2)-alpha-D-Man-(1-&gt;2)-alpha-D-Man-(1-&gt;3)-[alpha-D-Man-(1-&gt;3)-[alpha-D-Man-(1-&gt;2)-alpha-D-Man-(1-&gt;6)]-alpha-D-Man-(1-&gt;6)]-beta-D-Man-(1-&gt;4)-beta-D-GlcNAc-(1-&gt;4)-beta-D-GlcNAc)-L-asparaginyl-[protein] (N-glucan mannose isomer 8A1,2,3B1,3) + 3 H2O = N(4)-(alpha-D-Man-(1-&gt;3)-[alpha-D-Man-(1-&gt;3)-[alpha-D-Man-(1-&gt;6)]-alpha-D-Man-(1-&gt;6)]-beta-D-Man-(1-&gt;4)-beta-D-GlcNAc-(1-&gt;4)-beta-D-GlcNAc)-L-asparaginyl-[protein] (N-glucan mannose isomer 5A1,2) + 3 beta-D-mannose</text>
        <dbReference type="Rhea" id="RHEA:56028"/>
        <dbReference type="Rhea" id="RHEA-COMP:14358"/>
        <dbReference type="Rhea" id="RHEA-COMP:14367"/>
        <dbReference type="ChEBI" id="CHEBI:15377"/>
        <dbReference type="ChEBI" id="CHEBI:28563"/>
        <dbReference type="ChEBI" id="CHEBI:59087"/>
        <dbReference type="ChEBI" id="CHEBI:60628"/>
        <dbReference type="EC" id="3.2.1.113"/>
    </reaction>
</comment>
<evidence type="ECO:0000256" key="7">
    <source>
        <dbReference type="ARBA" id="ARBA00023180"/>
    </source>
</evidence>
<evidence type="ECO:0000313" key="16">
    <source>
        <dbReference type="EMBL" id="KJA18423.1"/>
    </source>
</evidence>
<dbReference type="EMBL" id="KN817589">
    <property type="protein sequence ID" value="KJA18423.1"/>
    <property type="molecule type" value="Genomic_DNA"/>
</dbReference>
<feature type="active site" evidence="11">
    <location>
        <position position="399"/>
    </location>
</feature>
<name>A0A0D2M5D2_HYPSF</name>
<evidence type="ECO:0000256" key="13">
    <source>
        <dbReference type="PIRSR" id="PIRSR601382-3"/>
    </source>
</evidence>
<evidence type="ECO:0000256" key="12">
    <source>
        <dbReference type="PIRSR" id="PIRSR601382-2"/>
    </source>
</evidence>
<dbReference type="Gene3D" id="1.50.10.10">
    <property type="match status" value="1"/>
</dbReference>
<feature type="signal peptide" evidence="15">
    <location>
        <begin position="1"/>
        <end position="19"/>
    </location>
</feature>
<comment type="catalytic activity">
    <reaction evidence="10">
        <text>N(4)-(alpha-D-Man-(1-&gt;2)-alpha-D-Man-(1-&gt;2)-alpha-D-Man-(1-&gt;3)-[alpha-D-Man-(1-&gt;2)-alpha-D-Man-(1-&gt;3)-[alpha-D-Man-(1-&gt;2)-alpha-D-Man-(1-&gt;6)]-alpha-D-Man-(1-&gt;6)]-beta-D-Man-(1-&gt;4)-beta-D-GlcNAc-(1-&gt;4)-beta-D-GlcNAc)-L-asparaginyl-[protein] (N-glucan mannose isomer 9A1,2,3B1,2,3) + 4 H2O = N(4)-(alpha-D-Man-(1-&gt;3)-[alpha-D-Man-(1-&gt;3)-[alpha-D-Man-(1-&gt;6)]-alpha-D-Man-(1-&gt;6)]-beta-D-Man-(1-&gt;4)-beta-D-GlcNAc-(1-&gt;4)-beta-D-GlcNAc)-L-asparaginyl-[protein] (N-glucan mannose isomer 5A1,2) + 4 beta-D-mannose</text>
        <dbReference type="Rhea" id="RHEA:56008"/>
        <dbReference type="Rhea" id="RHEA-COMP:14356"/>
        <dbReference type="Rhea" id="RHEA-COMP:14367"/>
        <dbReference type="ChEBI" id="CHEBI:15377"/>
        <dbReference type="ChEBI" id="CHEBI:28563"/>
        <dbReference type="ChEBI" id="CHEBI:59087"/>
        <dbReference type="ChEBI" id="CHEBI:139493"/>
        <dbReference type="EC" id="3.2.1.113"/>
    </reaction>
</comment>
<dbReference type="OrthoDB" id="8118055at2759"/>
<dbReference type="Pfam" id="PF01532">
    <property type="entry name" value="Glyco_hydro_47"/>
    <property type="match status" value="1"/>
</dbReference>
<keyword evidence="17" id="KW-1185">Reference proteome</keyword>
<evidence type="ECO:0000256" key="5">
    <source>
        <dbReference type="ARBA" id="ARBA00022801"/>
    </source>
</evidence>
<evidence type="ECO:0000256" key="1">
    <source>
        <dbReference type="ARBA" id="ARBA00001913"/>
    </source>
</evidence>
<evidence type="ECO:0000256" key="15">
    <source>
        <dbReference type="SAM" id="SignalP"/>
    </source>
</evidence>
<evidence type="ECO:0000256" key="9">
    <source>
        <dbReference type="ARBA" id="ARBA00047669"/>
    </source>
</evidence>
<organism evidence="16 17">
    <name type="scientific">Hypholoma sublateritium (strain FD-334 SS-4)</name>
    <dbReference type="NCBI Taxonomy" id="945553"/>
    <lineage>
        <taxon>Eukaryota</taxon>
        <taxon>Fungi</taxon>
        <taxon>Dikarya</taxon>
        <taxon>Basidiomycota</taxon>
        <taxon>Agaricomycotina</taxon>
        <taxon>Agaricomycetes</taxon>
        <taxon>Agaricomycetidae</taxon>
        <taxon>Agaricales</taxon>
        <taxon>Agaricineae</taxon>
        <taxon>Strophariaceae</taxon>
        <taxon>Hypholoma</taxon>
    </lineage>
</organism>
<evidence type="ECO:0000256" key="10">
    <source>
        <dbReference type="ARBA" id="ARBA00048605"/>
    </source>
</evidence>
<feature type="active site" evidence="11">
    <location>
        <position position="250"/>
    </location>
</feature>
<dbReference type="InterPro" id="IPR001382">
    <property type="entry name" value="Glyco_hydro_47"/>
</dbReference>
<comment type="pathway">
    <text evidence="2">Protein modification; protein glycosylation.</text>
</comment>
<dbReference type="AlphaFoldDB" id="A0A0D2M5D2"/>
<evidence type="ECO:0000256" key="2">
    <source>
        <dbReference type="ARBA" id="ARBA00004922"/>
    </source>
</evidence>
<feature type="disulfide bond" evidence="13">
    <location>
        <begin position="314"/>
        <end position="343"/>
    </location>
</feature>
<gene>
    <name evidence="16" type="ORF">HYPSUDRAFT_45273</name>
</gene>
<proteinExistence type="inferred from homology"/>
<keyword evidence="6 13" id="KW-1015">Disulfide bond</keyword>
<dbReference type="InterPro" id="IPR012341">
    <property type="entry name" value="6hp_glycosidase-like_sf"/>
</dbReference>